<dbReference type="AlphaFoldDB" id="A0A177L700"/>
<reference evidence="1 2" key="1">
    <citation type="submission" date="2016-01" db="EMBL/GenBank/DDBJ databases">
        <title>Investigation of taxonomic status of Bacillus aminovorans.</title>
        <authorList>
            <person name="Verma A."/>
            <person name="Pal Y."/>
            <person name="Krishnamurthi S."/>
        </authorList>
    </citation>
    <scope>NUCLEOTIDE SEQUENCE [LARGE SCALE GENOMIC DNA]</scope>
    <source>
        <strain evidence="1 2">DSM 1314</strain>
    </source>
</reference>
<organism evidence="1 2">
    <name type="scientific">Domibacillus aminovorans</name>
    <dbReference type="NCBI Taxonomy" id="29332"/>
    <lineage>
        <taxon>Bacteria</taxon>
        <taxon>Bacillati</taxon>
        <taxon>Bacillota</taxon>
        <taxon>Bacilli</taxon>
        <taxon>Bacillales</taxon>
        <taxon>Bacillaceae</taxon>
        <taxon>Domibacillus</taxon>
    </lineage>
</organism>
<evidence type="ECO:0000313" key="1">
    <source>
        <dbReference type="EMBL" id="OAH61529.1"/>
    </source>
</evidence>
<accession>A0A177L700</accession>
<gene>
    <name evidence="1" type="ORF">AWH49_12250</name>
</gene>
<comment type="caution">
    <text evidence="1">The sequence shown here is derived from an EMBL/GenBank/DDBJ whole genome shotgun (WGS) entry which is preliminary data.</text>
</comment>
<dbReference type="Proteomes" id="UP000076935">
    <property type="component" value="Unassembled WGS sequence"/>
</dbReference>
<protein>
    <submittedName>
        <fullName evidence="1">Uncharacterized protein</fullName>
    </submittedName>
</protein>
<evidence type="ECO:0000313" key="2">
    <source>
        <dbReference type="Proteomes" id="UP000076935"/>
    </source>
</evidence>
<proteinExistence type="predicted"/>
<keyword evidence="2" id="KW-1185">Reference proteome</keyword>
<name>A0A177L700_9BACI</name>
<dbReference type="RefSeq" id="WP_063965278.1">
    <property type="nucleotide sequence ID" value="NZ_JBCNAN010000058.1"/>
</dbReference>
<sequence>MLVKFGLILKNLSPATKPQKVERFRPYLERMCDQGILHDIAVKHLEVLDSTLKYIESGDESHLKQGEAHYEEAAKLMDALSEEVLKHD</sequence>
<dbReference type="EMBL" id="LQWY01000017">
    <property type="protein sequence ID" value="OAH61529.1"/>
    <property type="molecule type" value="Genomic_DNA"/>
</dbReference>